<dbReference type="Gene3D" id="1.10.287.770">
    <property type="entry name" value="YojJ-like"/>
    <property type="match status" value="1"/>
</dbReference>
<proteinExistence type="inferred from homology"/>
<keyword evidence="7 11" id="KW-0406">Ion transport</keyword>
<evidence type="ECO:0000256" key="7">
    <source>
        <dbReference type="ARBA" id="ARBA00023065"/>
    </source>
</evidence>
<sequence>MAIWLICAIGAGFKKFLDFPVSTVIEFIFVKSLPFPAITICNYNQFRKSEVFKQDPVLQDILYYFATNDNDFKIDWDRYDELYGDSPWNLTQTAIESGHQLESMLINCRWNRGENCGPQNFTTKITGFGVCFTFNDNFKPGKRLHVTEAGQSQGLRLILSTEQDNYFWGDYLGAGFKVFAHSPGAYPLVNEFGISVTPGFETSIALKSTITKTLSYPYKANCSDVQLKYTGEYSSERCFFECHVEYISKQCGCRYYKFPGSERLCDPKEIALCVKPAIRDTAVFTSPCECPVSCRYESYSSKISLAKWPSEFAVSKTASHYNVTEDTVRNNYLEINIFFDAPGYEEIRQVPIYTFLDLQSDIGAYMGLLLGASIISLFEVFDCVMALASQRYRRPPTS</sequence>
<evidence type="ECO:0000256" key="4">
    <source>
        <dbReference type="ARBA" id="ARBA00022692"/>
    </source>
</evidence>
<dbReference type="AlphaFoldDB" id="A0A9Q1BJG4"/>
<keyword evidence="8 12" id="KW-0472">Membrane</keyword>
<keyword evidence="2 11" id="KW-0813">Transport</keyword>
<dbReference type="PRINTS" id="PR01078">
    <property type="entry name" value="AMINACHANNEL"/>
</dbReference>
<evidence type="ECO:0000313" key="13">
    <source>
        <dbReference type="EMBL" id="KAJ8027744.1"/>
    </source>
</evidence>
<dbReference type="Gene3D" id="2.60.470.10">
    <property type="entry name" value="Acid-sensing ion channels like domains"/>
    <property type="match status" value="1"/>
</dbReference>
<reference evidence="13" key="1">
    <citation type="submission" date="2021-10" db="EMBL/GenBank/DDBJ databases">
        <title>Tropical sea cucumber genome reveals ecological adaptation and Cuvierian tubules defense mechanism.</title>
        <authorList>
            <person name="Chen T."/>
        </authorList>
    </citation>
    <scope>NUCLEOTIDE SEQUENCE</scope>
    <source>
        <strain evidence="13">Nanhai2018</strain>
        <tissue evidence="13">Muscle</tissue>
    </source>
</reference>
<comment type="caution">
    <text evidence="13">The sequence shown here is derived from an EMBL/GenBank/DDBJ whole genome shotgun (WGS) entry which is preliminary data.</text>
</comment>
<keyword evidence="10 11" id="KW-0407">Ion channel</keyword>
<evidence type="ECO:0000256" key="3">
    <source>
        <dbReference type="ARBA" id="ARBA00022461"/>
    </source>
</evidence>
<dbReference type="InterPro" id="IPR020903">
    <property type="entry name" value="ENaC_CS"/>
</dbReference>
<evidence type="ECO:0000256" key="2">
    <source>
        <dbReference type="ARBA" id="ARBA00022448"/>
    </source>
</evidence>
<keyword evidence="6" id="KW-0915">Sodium</keyword>
<name>A0A9Q1BJG4_HOLLE</name>
<feature type="transmembrane region" description="Helical" evidence="12">
    <location>
        <begin position="362"/>
        <end position="388"/>
    </location>
</feature>
<keyword evidence="3 11" id="KW-0894">Sodium channel</keyword>
<dbReference type="Proteomes" id="UP001152320">
    <property type="component" value="Chromosome 15"/>
</dbReference>
<evidence type="ECO:0000256" key="9">
    <source>
        <dbReference type="ARBA" id="ARBA00023201"/>
    </source>
</evidence>
<protein>
    <submittedName>
        <fullName evidence="13">Acid-sensing ion channel 1C</fullName>
    </submittedName>
</protein>
<keyword evidence="9 11" id="KW-0739">Sodium transport</keyword>
<evidence type="ECO:0000256" key="1">
    <source>
        <dbReference type="ARBA" id="ARBA00004141"/>
    </source>
</evidence>
<dbReference type="GO" id="GO:0015280">
    <property type="term" value="F:ligand-gated sodium channel activity"/>
    <property type="evidence" value="ECO:0007669"/>
    <property type="project" value="TreeGrafter"/>
</dbReference>
<evidence type="ECO:0000256" key="5">
    <source>
        <dbReference type="ARBA" id="ARBA00022989"/>
    </source>
</evidence>
<dbReference type="Pfam" id="PF00858">
    <property type="entry name" value="ASC"/>
    <property type="match status" value="1"/>
</dbReference>
<evidence type="ECO:0000256" key="12">
    <source>
        <dbReference type="SAM" id="Phobius"/>
    </source>
</evidence>
<comment type="subcellular location">
    <subcellularLocation>
        <location evidence="1">Membrane</location>
        <topology evidence="1">Multi-pass membrane protein</topology>
    </subcellularLocation>
</comment>
<dbReference type="InterPro" id="IPR001873">
    <property type="entry name" value="ENaC"/>
</dbReference>
<dbReference type="GO" id="GO:0005886">
    <property type="term" value="C:plasma membrane"/>
    <property type="evidence" value="ECO:0007669"/>
    <property type="project" value="TreeGrafter"/>
</dbReference>
<gene>
    <name evidence="13" type="ORF">HOLleu_29784</name>
</gene>
<comment type="similarity">
    <text evidence="11">Belongs to the amiloride-sensitive sodium channel (TC 1.A.6) family.</text>
</comment>
<organism evidence="13 14">
    <name type="scientific">Holothuria leucospilota</name>
    <name type="common">Black long sea cucumber</name>
    <name type="synonym">Mertensiothuria leucospilota</name>
    <dbReference type="NCBI Taxonomy" id="206669"/>
    <lineage>
        <taxon>Eukaryota</taxon>
        <taxon>Metazoa</taxon>
        <taxon>Echinodermata</taxon>
        <taxon>Eleutherozoa</taxon>
        <taxon>Echinozoa</taxon>
        <taxon>Holothuroidea</taxon>
        <taxon>Aspidochirotacea</taxon>
        <taxon>Aspidochirotida</taxon>
        <taxon>Holothuriidae</taxon>
        <taxon>Holothuria</taxon>
    </lineage>
</organism>
<keyword evidence="5 12" id="KW-1133">Transmembrane helix</keyword>
<evidence type="ECO:0000256" key="11">
    <source>
        <dbReference type="RuleBase" id="RU000679"/>
    </source>
</evidence>
<evidence type="ECO:0000256" key="10">
    <source>
        <dbReference type="ARBA" id="ARBA00023303"/>
    </source>
</evidence>
<evidence type="ECO:0000256" key="8">
    <source>
        <dbReference type="ARBA" id="ARBA00023136"/>
    </source>
</evidence>
<keyword evidence="14" id="KW-1185">Reference proteome</keyword>
<keyword evidence="4 11" id="KW-0812">Transmembrane</keyword>
<evidence type="ECO:0000313" key="14">
    <source>
        <dbReference type="Proteomes" id="UP001152320"/>
    </source>
</evidence>
<dbReference type="PANTHER" id="PTHR11690">
    <property type="entry name" value="AMILORIDE-SENSITIVE SODIUM CHANNEL-RELATED"/>
    <property type="match status" value="1"/>
</dbReference>
<dbReference type="EMBL" id="JAIZAY010000015">
    <property type="protein sequence ID" value="KAJ8027744.1"/>
    <property type="molecule type" value="Genomic_DNA"/>
</dbReference>
<dbReference type="OrthoDB" id="5874059at2759"/>
<evidence type="ECO:0000256" key="6">
    <source>
        <dbReference type="ARBA" id="ARBA00023053"/>
    </source>
</evidence>
<accession>A0A9Q1BJG4</accession>
<dbReference type="PROSITE" id="PS01206">
    <property type="entry name" value="ASC"/>
    <property type="match status" value="1"/>
</dbReference>